<sequence>MNYVLIESTYEGDAAQFGNLQNYDSRFELRKGIPLTGKIPHDAAYRMRDDFPNHVALHDSLYNLDRQLVVNEKVKAFLEVESVQHVEYLPVNVLNHKDRKVNERYFIINLLPLVDCIDLEKTQAKRNRLDPKKLMHVSNLTVHEDKIPATAKLVRMDLLTAAILIRRDLADKMNAANFRGFKISEISDFRAS</sequence>
<dbReference type="Pfam" id="PF07791">
    <property type="entry name" value="Imm11"/>
    <property type="match status" value="1"/>
</dbReference>
<dbReference type="OrthoDB" id="5516602at2"/>
<dbReference type="RefSeq" id="WP_002633901.1">
    <property type="nucleotide sequence ID" value="NZ_CP012109.1"/>
</dbReference>
<reference evidence="2 3" key="1">
    <citation type="journal article" date="2016" name="PLoS ONE">
        <title>Complete Genome Sequence and Comparative Genomics of a Novel Myxobacterium Myxococcus hansupus.</title>
        <authorList>
            <person name="Sharma G."/>
            <person name="Narwani T."/>
            <person name="Subramanian S."/>
        </authorList>
    </citation>
    <scope>NUCLEOTIDE SEQUENCE [LARGE SCALE GENOMIC DNA]</scope>
    <source>
        <strain evidence="3">mixupus</strain>
    </source>
</reference>
<dbReference type="KEGG" id="mym:A176_007401"/>
<organism evidence="2 3">
    <name type="scientific">Pseudomyxococcus hansupus</name>
    <dbReference type="NCBI Taxonomy" id="1297742"/>
    <lineage>
        <taxon>Bacteria</taxon>
        <taxon>Pseudomonadati</taxon>
        <taxon>Myxococcota</taxon>
        <taxon>Myxococcia</taxon>
        <taxon>Myxococcales</taxon>
        <taxon>Cystobacterineae</taxon>
        <taxon>Myxococcaceae</taxon>
        <taxon>Pseudomyxococcus</taxon>
    </lineage>
</organism>
<dbReference type="InterPro" id="IPR012433">
    <property type="entry name" value="Imm11"/>
</dbReference>
<protein>
    <recommendedName>
        <fullName evidence="1">Immunity MXAN-0049 protein domain-containing protein</fullName>
    </recommendedName>
</protein>
<keyword evidence="3" id="KW-1185">Reference proteome</keyword>
<dbReference type="Proteomes" id="UP000009026">
    <property type="component" value="Chromosome"/>
</dbReference>
<dbReference type="AlphaFoldDB" id="A0A0H4X5I5"/>
<dbReference type="EMBL" id="CP012109">
    <property type="protein sequence ID" value="AKQ70489.1"/>
    <property type="molecule type" value="Genomic_DNA"/>
</dbReference>
<feature type="domain" description="Immunity MXAN-0049 protein" evidence="1">
    <location>
        <begin position="52"/>
        <end position="187"/>
    </location>
</feature>
<evidence type="ECO:0000259" key="1">
    <source>
        <dbReference type="Pfam" id="PF07791"/>
    </source>
</evidence>
<name>A0A0H4X5I5_9BACT</name>
<evidence type="ECO:0000313" key="2">
    <source>
        <dbReference type="EMBL" id="AKQ70489.1"/>
    </source>
</evidence>
<gene>
    <name evidence="2" type="ORF">A176_007401</name>
</gene>
<dbReference type="PATRIC" id="fig|1297742.4.peg.7530"/>
<proteinExistence type="predicted"/>
<evidence type="ECO:0000313" key="3">
    <source>
        <dbReference type="Proteomes" id="UP000009026"/>
    </source>
</evidence>
<accession>A0A0H4X5I5</accession>